<dbReference type="InterPro" id="IPR019734">
    <property type="entry name" value="TPR_rpt"/>
</dbReference>
<evidence type="ECO:0000256" key="1">
    <source>
        <dbReference type="PROSITE-ProRule" id="PRU00339"/>
    </source>
</evidence>
<evidence type="ECO:0000313" key="4">
    <source>
        <dbReference type="Proteomes" id="UP000002015"/>
    </source>
</evidence>
<protein>
    <recommendedName>
        <fullName evidence="2">6-hydroxymethylpterin diphosphokinase MptE-like domain-containing protein</fullName>
    </recommendedName>
</protein>
<dbReference type="OrthoDB" id="9146744at2"/>
<dbReference type="Proteomes" id="UP000002015">
    <property type="component" value="Chromosome"/>
</dbReference>
<proteinExistence type="predicted"/>
<keyword evidence="1" id="KW-0802">TPR repeat</keyword>
<dbReference type="PANTHER" id="PTHR41786">
    <property type="entry name" value="MOTILITY ACCESSORY FACTOR MAF"/>
    <property type="match status" value="1"/>
</dbReference>
<evidence type="ECO:0000313" key="3">
    <source>
        <dbReference type="EMBL" id="ABV37711.1"/>
    </source>
</evidence>
<dbReference type="EMBL" id="CP000821">
    <property type="protein sequence ID" value="ABV37711.1"/>
    <property type="molecule type" value="Genomic_DNA"/>
</dbReference>
<evidence type="ECO:0000259" key="2">
    <source>
        <dbReference type="Pfam" id="PF01973"/>
    </source>
</evidence>
<feature type="domain" description="6-hydroxymethylpterin diphosphokinase MptE-like" evidence="2">
    <location>
        <begin position="174"/>
        <end position="338"/>
    </location>
</feature>
<feature type="repeat" description="TPR" evidence="1">
    <location>
        <begin position="788"/>
        <end position="821"/>
    </location>
</feature>
<accession>A8FXY8</accession>
<reference evidence="3 4" key="1">
    <citation type="submission" date="2007-08" db="EMBL/GenBank/DDBJ databases">
        <title>Complete sequence of Shewanella sediminis HAW-EB3.</title>
        <authorList>
            <consortium name="US DOE Joint Genome Institute"/>
            <person name="Copeland A."/>
            <person name="Lucas S."/>
            <person name="Lapidus A."/>
            <person name="Barry K."/>
            <person name="Glavina del Rio T."/>
            <person name="Dalin E."/>
            <person name="Tice H."/>
            <person name="Pitluck S."/>
            <person name="Chertkov O."/>
            <person name="Brettin T."/>
            <person name="Bruce D."/>
            <person name="Detter J.C."/>
            <person name="Han C."/>
            <person name="Schmutz J."/>
            <person name="Larimer F."/>
            <person name="Land M."/>
            <person name="Hauser L."/>
            <person name="Kyrpides N."/>
            <person name="Kim E."/>
            <person name="Zhao J.-S."/>
            <person name="Richardson P."/>
        </authorList>
    </citation>
    <scope>NUCLEOTIDE SEQUENCE [LARGE SCALE GENOMIC DNA]</scope>
    <source>
        <strain evidence="3 4">HAW-EB3</strain>
    </source>
</reference>
<dbReference type="PROSITE" id="PS50005">
    <property type="entry name" value="TPR"/>
    <property type="match status" value="1"/>
</dbReference>
<sequence>MLLTESNIQNTFSISPFDEYYLPSVNRHMFDTIDSKTQYDKKFKNDFAKEDTLNIVVGMDSGLLVNYLLEQGVPKGSIFIFVELDAVLELLNIDIPKSLSDKLFIYSLEEFQDNFPSVAYGIYILKNNVKHHRSLAATSSHLPEYSIFNRQIIKMLEAEDLEQNQNSSQKVYYKQQFKNISENVQPASLLSNKFNGKTCLVVAGGPSLDDNIDWIKNNHQNLFIIAVSRIAGKLAKEGIPPHIIVSVDPYDFSFEVNRDMMALADSSLFVNSFHVNSRLLGQWQGKNLFMDYKYPWQLEYTDNIDTMGPTVTNASVHLATQMGFSRILLTGVDLCFTDTGFTHSQGSVESKIGPNLGIMGQWIETYGGKKAETVVQLKLAMNALAGEASANPEIEFLNLSLNAAKIKGITHQNVDQIQLSSNACSATQLLESIPDLSIEDRKQDNLLSQKEFSRFYDTLNDIIHLSDEAQDLNKQLKEPKSPTNKTKKNTKRIEAIDKKFNQKYAGVARLIKTYGFSEFSDFLTTKKTDDWDAEHLHQMSHDYYQAFKSIAKQLLELVDDTRTRLDHRLDELSPDAKLIKLVEFWREEEQHGRVNIWLKTHPDWESNEKLSKQPELLKEYKQQLIAVKNEYLEQLAIVPQKYIDTVKDTASMENVFEKIIVLIRDEDHTGLVKMATNLKKLADNDDEAKRLFHLSYSHQLLIEKKESQALEVLLALDEALQSEIELKKITTLALKLGELDIAEKAMSRISDYSDEYMPQHAHVLKLQGRLQESINLYLDYLEKYPSDVTTWLKFGSFMFDIDQIQAAIDAFSHVIQSDPDNQVALSYLSRIETALNASQDT</sequence>
<dbReference type="RefSeq" id="WP_012143441.1">
    <property type="nucleotide sequence ID" value="NC_009831.1"/>
</dbReference>
<dbReference type="STRING" id="425104.Ssed_3107"/>
<dbReference type="SUPFAM" id="SSF48452">
    <property type="entry name" value="TPR-like"/>
    <property type="match status" value="1"/>
</dbReference>
<keyword evidence="4" id="KW-1185">Reference proteome</keyword>
<dbReference type="Pfam" id="PF01973">
    <property type="entry name" value="MptE-like"/>
    <property type="match status" value="1"/>
</dbReference>
<dbReference type="HOGENOM" id="CLU_340603_0_0_6"/>
<dbReference type="InterPro" id="IPR002826">
    <property type="entry name" value="MptE-like"/>
</dbReference>
<dbReference type="eggNOG" id="COG2604">
    <property type="taxonomic scope" value="Bacteria"/>
</dbReference>
<dbReference type="AlphaFoldDB" id="A8FXY8"/>
<dbReference type="InterPro" id="IPR011990">
    <property type="entry name" value="TPR-like_helical_dom_sf"/>
</dbReference>
<name>A8FXY8_SHESH</name>
<organism evidence="3 4">
    <name type="scientific">Shewanella sediminis (strain HAW-EB3)</name>
    <dbReference type="NCBI Taxonomy" id="425104"/>
    <lineage>
        <taxon>Bacteria</taxon>
        <taxon>Pseudomonadati</taxon>
        <taxon>Pseudomonadota</taxon>
        <taxon>Gammaproteobacteria</taxon>
        <taxon>Alteromonadales</taxon>
        <taxon>Shewanellaceae</taxon>
        <taxon>Shewanella</taxon>
    </lineage>
</organism>
<dbReference type="PANTHER" id="PTHR41786:SF1">
    <property type="entry name" value="6-HYDROXYMETHYLPTERIN DIPHOSPHOKINASE MPTE-LIKE DOMAIN-CONTAINING PROTEIN"/>
    <property type="match status" value="1"/>
</dbReference>
<dbReference type="Gene3D" id="3.90.1480.10">
    <property type="entry name" value="Alpha-2,3-sialyltransferase"/>
    <property type="match status" value="1"/>
</dbReference>
<dbReference type="KEGG" id="sse:Ssed_3107"/>
<dbReference type="Gene3D" id="1.25.40.10">
    <property type="entry name" value="Tetratricopeptide repeat domain"/>
    <property type="match status" value="1"/>
</dbReference>
<gene>
    <name evidence="3" type="ordered locus">Ssed_3107</name>
</gene>